<organism evidence="2 3">
    <name type="scientific">Aspergillus pseudoustus</name>
    <dbReference type="NCBI Taxonomy" id="1810923"/>
    <lineage>
        <taxon>Eukaryota</taxon>
        <taxon>Fungi</taxon>
        <taxon>Dikarya</taxon>
        <taxon>Ascomycota</taxon>
        <taxon>Pezizomycotina</taxon>
        <taxon>Eurotiomycetes</taxon>
        <taxon>Eurotiomycetidae</taxon>
        <taxon>Eurotiales</taxon>
        <taxon>Aspergillaceae</taxon>
        <taxon>Aspergillus</taxon>
        <taxon>Aspergillus subgen. Nidulantes</taxon>
    </lineage>
</organism>
<sequence length="194" mass="22076">MMRALESFPRSIRLMRDACQPVQPGDFMINSAKSDSTKKPKRARRIAIRCSLSWPHRFTPKHRKAKLEQQPDLRKSSDVEMVGEPENHGRFKRCNTTNAMRYAEVRPVSTTFLLFTSADAGYWRGSAGETRPSGVWTIYLDKLGLVGWMSARWLASTCLDQRGSMALSDFASWSSFVERGILFYNELHQSAPPA</sequence>
<comment type="caution">
    <text evidence="2">The sequence shown here is derived from an EMBL/GenBank/DDBJ whole genome shotgun (WGS) entry which is preliminary data.</text>
</comment>
<feature type="region of interest" description="Disordered" evidence="1">
    <location>
        <begin position="61"/>
        <end position="80"/>
    </location>
</feature>
<name>A0ABR4JF88_9EURO</name>
<evidence type="ECO:0000256" key="1">
    <source>
        <dbReference type="SAM" id="MobiDB-lite"/>
    </source>
</evidence>
<reference evidence="2 3" key="1">
    <citation type="submission" date="2024-07" db="EMBL/GenBank/DDBJ databases">
        <title>Section-level genome sequencing and comparative genomics of Aspergillus sections Usti and Cavernicolus.</title>
        <authorList>
            <consortium name="Lawrence Berkeley National Laboratory"/>
            <person name="Nybo J.L."/>
            <person name="Vesth T.C."/>
            <person name="Theobald S."/>
            <person name="Frisvad J.C."/>
            <person name="Larsen T.O."/>
            <person name="Kjaerboelling I."/>
            <person name="Rothschild-Mancinelli K."/>
            <person name="Lyhne E.K."/>
            <person name="Kogle M.E."/>
            <person name="Barry K."/>
            <person name="Clum A."/>
            <person name="Na H."/>
            <person name="Ledsgaard L."/>
            <person name="Lin J."/>
            <person name="Lipzen A."/>
            <person name="Kuo A."/>
            <person name="Riley R."/>
            <person name="Mondo S."/>
            <person name="Labutti K."/>
            <person name="Haridas S."/>
            <person name="Pangalinan J."/>
            <person name="Salamov A.A."/>
            <person name="Simmons B.A."/>
            <person name="Magnuson J.K."/>
            <person name="Chen J."/>
            <person name="Drula E."/>
            <person name="Henrissat B."/>
            <person name="Wiebenga A."/>
            <person name="Lubbers R.J."/>
            <person name="Gomes A.C."/>
            <person name="Makela M.R."/>
            <person name="Stajich J."/>
            <person name="Grigoriev I.V."/>
            <person name="Mortensen U.H."/>
            <person name="De Vries R.P."/>
            <person name="Baker S.E."/>
            <person name="Andersen M.R."/>
        </authorList>
    </citation>
    <scope>NUCLEOTIDE SEQUENCE [LARGE SCALE GENOMIC DNA]</scope>
    <source>
        <strain evidence="2 3">CBS 123904</strain>
    </source>
</reference>
<dbReference type="Proteomes" id="UP001610446">
    <property type="component" value="Unassembled WGS sequence"/>
</dbReference>
<protein>
    <submittedName>
        <fullName evidence="2">Uncharacterized protein</fullName>
    </submittedName>
</protein>
<keyword evidence="3" id="KW-1185">Reference proteome</keyword>
<feature type="compositionally biased region" description="Basic and acidic residues" evidence="1">
    <location>
        <begin position="66"/>
        <end position="78"/>
    </location>
</feature>
<proteinExistence type="predicted"/>
<evidence type="ECO:0000313" key="2">
    <source>
        <dbReference type="EMBL" id="KAL2838701.1"/>
    </source>
</evidence>
<evidence type="ECO:0000313" key="3">
    <source>
        <dbReference type="Proteomes" id="UP001610446"/>
    </source>
</evidence>
<gene>
    <name evidence="2" type="ORF">BJY01DRAFT_32951</name>
</gene>
<dbReference type="EMBL" id="JBFXLU010000142">
    <property type="protein sequence ID" value="KAL2838701.1"/>
    <property type="molecule type" value="Genomic_DNA"/>
</dbReference>
<accession>A0ABR4JF88</accession>